<proteinExistence type="inferred from homology"/>
<name>A0A1H0AR56_9FIRM</name>
<dbReference type="STRING" id="349095.SAMN05660299_02578"/>
<evidence type="ECO:0000313" key="5">
    <source>
        <dbReference type="EMBL" id="SDN35871.1"/>
    </source>
</evidence>
<comment type="similarity">
    <text evidence="1">Belongs to the iron-containing alcohol dehydrogenase family.</text>
</comment>
<gene>
    <name evidence="5" type="ORF">SAMN05660299_02578</name>
</gene>
<evidence type="ECO:0000256" key="2">
    <source>
        <dbReference type="ARBA" id="ARBA00023002"/>
    </source>
</evidence>
<dbReference type="OrthoDB" id="9804734at2"/>
<dbReference type="RefSeq" id="WP_091652689.1">
    <property type="nucleotide sequence ID" value="NZ_FNHQ01000041.1"/>
</dbReference>
<evidence type="ECO:0000259" key="3">
    <source>
        <dbReference type="Pfam" id="PF00465"/>
    </source>
</evidence>
<dbReference type="PANTHER" id="PTHR11496">
    <property type="entry name" value="ALCOHOL DEHYDROGENASE"/>
    <property type="match status" value="1"/>
</dbReference>
<dbReference type="InterPro" id="IPR056798">
    <property type="entry name" value="ADH_Fe_C"/>
</dbReference>
<dbReference type="GO" id="GO:0004022">
    <property type="term" value="F:alcohol dehydrogenase (NAD+) activity"/>
    <property type="evidence" value="ECO:0007669"/>
    <property type="project" value="TreeGrafter"/>
</dbReference>
<dbReference type="AlphaFoldDB" id="A0A1H0AR56"/>
<dbReference type="GO" id="GO:0046872">
    <property type="term" value="F:metal ion binding"/>
    <property type="evidence" value="ECO:0007669"/>
    <property type="project" value="InterPro"/>
</dbReference>
<dbReference type="Pfam" id="PF25137">
    <property type="entry name" value="ADH_Fe_C"/>
    <property type="match status" value="1"/>
</dbReference>
<dbReference type="Proteomes" id="UP000199309">
    <property type="component" value="Unassembled WGS sequence"/>
</dbReference>
<dbReference type="Gene3D" id="1.20.1090.10">
    <property type="entry name" value="Dehydroquinate synthase-like - alpha domain"/>
    <property type="match status" value="1"/>
</dbReference>
<dbReference type="Pfam" id="PF00465">
    <property type="entry name" value="Fe-ADH"/>
    <property type="match status" value="1"/>
</dbReference>
<keyword evidence="6" id="KW-1185">Reference proteome</keyword>
<protein>
    <submittedName>
        <fullName evidence="5">4-hydroxybutyrate dehydrogenase</fullName>
    </submittedName>
</protein>
<dbReference type="InterPro" id="IPR001670">
    <property type="entry name" value="ADH_Fe/GldA"/>
</dbReference>
<feature type="domain" description="Fe-containing alcohol dehydrogenase-like C-terminal" evidence="4">
    <location>
        <begin position="176"/>
        <end position="369"/>
    </location>
</feature>
<evidence type="ECO:0000313" key="6">
    <source>
        <dbReference type="Proteomes" id="UP000199309"/>
    </source>
</evidence>
<dbReference type="PANTHER" id="PTHR11496:SF102">
    <property type="entry name" value="ALCOHOL DEHYDROGENASE 4"/>
    <property type="match status" value="1"/>
</dbReference>
<dbReference type="CDD" id="cd14860">
    <property type="entry name" value="4HBD_NAD"/>
    <property type="match status" value="1"/>
</dbReference>
<evidence type="ECO:0000256" key="1">
    <source>
        <dbReference type="ARBA" id="ARBA00007358"/>
    </source>
</evidence>
<reference evidence="5 6" key="1">
    <citation type="submission" date="2016-10" db="EMBL/GenBank/DDBJ databases">
        <authorList>
            <person name="de Groot N.N."/>
        </authorList>
    </citation>
    <scope>NUCLEOTIDE SEQUENCE [LARGE SCALE GENOMIC DNA]</scope>
    <source>
        <strain evidence="5 6">DSM 16981</strain>
    </source>
</reference>
<dbReference type="Gene3D" id="3.40.50.1970">
    <property type="match status" value="1"/>
</dbReference>
<accession>A0A1H0AR56</accession>
<dbReference type="SUPFAM" id="SSF56796">
    <property type="entry name" value="Dehydroquinate synthase-like"/>
    <property type="match status" value="1"/>
</dbReference>
<dbReference type="EMBL" id="FNHQ01000041">
    <property type="protein sequence ID" value="SDN35871.1"/>
    <property type="molecule type" value="Genomic_DNA"/>
</dbReference>
<keyword evidence="2" id="KW-0560">Oxidoreductase</keyword>
<sequence length="370" mass="42005">MIELKVRPTIVSYNNFQQFAKIENICENDLILTNHYIYEADIEILHLHCHVLFQEEYGFGEPTDTMLEAIYKDFPQNIRRIIAVGGGTVLDISKLLSLKQCLPIRDLYDGKIPVEKDKKLILIPTTCGTGSEVTNVAVVTFTIEKKKEGLVQEELYAEQAVLIPQLLKTLPFNVFATTSVDALIHAIEAALSPRASETVRMFCYTAIEMIMKGYFQLREEGAGKRKLLYQDFLLASTYAGIASANAGCGAVHALSYPLAVKFHVPHGEANYALFTGVMKNYMELKPDGEIEKINKFIANLLKCPVDLVYDELEILLDQLLPKKALWRYGVKKYDLVEFTDSVIETQQRLMSNNFVLLNKDRVYKIYKELL</sequence>
<feature type="domain" description="Alcohol dehydrogenase iron-type/glycerol dehydrogenase GldA" evidence="3">
    <location>
        <begin position="60"/>
        <end position="164"/>
    </location>
</feature>
<evidence type="ECO:0000259" key="4">
    <source>
        <dbReference type="Pfam" id="PF25137"/>
    </source>
</evidence>
<organism evidence="5 6">
    <name type="scientific">Megasphaera paucivorans</name>
    <dbReference type="NCBI Taxonomy" id="349095"/>
    <lineage>
        <taxon>Bacteria</taxon>
        <taxon>Bacillati</taxon>
        <taxon>Bacillota</taxon>
        <taxon>Negativicutes</taxon>
        <taxon>Veillonellales</taxon>
        <taxon>Veillonellaceae</taxon>
        <taxon>Megasphaera</taxon>
    </lineage>
</organism>
<dbReference type="InterPro" id="IPR039697">
    <property type="entry name" value="Alcohol_dehydrogenase_Fe"/>
</dbReference>